<evidence type="ECO:0000313" key="2">
    <source>
        <dbReference type="Proteomes" id="UP000019265"/>
    </source>
</evidence>
<proteinExistence type="predicted"/>
<dbReference type="KEGG" id="ssab:SSABA_v1c03770"/>
<accession>W6A9X9</accession>
<dbReference type="PATRIC" id="fig|1276257.3.peg.385"/>
<organism evidence="1 2">
    <name type="scientific">Spiroplasma sabaudiense Ar-1343</name>
    <dbReference type="NCBI Taxonomy" id="1276257"/>
    <lineage>
        <taxon>Bacteria</taxon>
        <taxon>Bacillati</taxon>
        <taxon>Mycoplasmatota</taxon>
        <taxon>Mollicutes</taxon>
        <taxon>Entomoplasmatales</taxon>
        <taxon>Spiroplasmataceae</taxon>
        <taxon>Spiroplasma</taxon>
    </lineage>
</organism>
<protein>
    <submittedName>
        <fullName evidence="1">Uncharacterized protein</fullName>
    </submittedName>
</protein>
<dbReference type="STRING" id="1276257.SSABA_v1c03770"/>
<sequence>MGDKSANKILSALSILNLKGNAVIIKNISKNNATRALSNLKGIIAINNFGLIKDPMRIIYRPMI</sequence>
<dbReference type="Proteomes" id="UP000019265">
    <property type="component" value="Chromosome"/>
</dbReference>
<dbReference type="RefSeq" id="WP_025250923.1">
    <property type="nucleotide sequence ID" value="NZ_CP006934.1"/>
</dbReference>
<dbReference type="EMBL" id="CP006934">
    <property type="protein sequence ID" value="AHI53786.1"/>
    <property type="molecule type" value="Genomic_DNA"/>
</dbReference>
<keyword evidence="2" id="KW-1185">Reference proteome</keyword>
<gene>
    <name evidence="1" type="ORF">SSABA_v1c03770</name>
</gene>
<evidence type="ECO:0000313" key="1">
    <source>
        <dbReference type="EMBL" id="AHI53786.1"/>
    </source>
</evidence>
<dbReference type="AlphaFoldDB" id="W6A9X9"/>
<name>W6A9X9_9MOLU</name>
<reference evidence="1 2" key="1">
    <citation type="journal article" date="2014" name="Genome Biol. Evol.">
        <title>Molecular evolution of the substrate utilization strategies and putative virulence factors in mosquito-associated Spiroplasma species.</title>
        <authorList>
            <person name="Chang T.H."/>
            <person name="Lo W.S."/>
            <person name="Ku C."/>
            <person name="Chen L.L."/>
            <person name="Kuo C.H."/>
        </authorList>
    </citation>
    <scope>NUCLEOTIDE SEQUENCE [LARGE SCALE GENOMIC DNA]</scope>
    <source>
        <strain evidence="1">Ar-1343</strain>
    </source>
</reference>
<dbReference type="HOGENOM" id="CLU_2865572_0_0_14"/>